<dbReference type="Pfam" id="PF25087">
    <property type="entry name" value="GMPPB_C"/>
    <property type="match status" value="1"/>
</dbReference>
<evidence type="ECO:0000259" key="3">
    <source>
        <dbReference type="Pfam" id="PF00483"/>
    </source>
</evidence>
<evidence type="ECO:0000313" key="6">
    <source>
        <dbReference type="Proteomes" id="UP001500683"/>
    </source>
</evidence>
<dbReference type="InterPro" id="IPR029044">
    <property type="entry name" value="Nucleotide-diphossugar_trans"/>
</dbReference>
<sequence length="409" mass="42588">MTQAIVLAGGKGTRLRPMTVNIPKPMLPVGGVPYLAHLMTRAAAAGVDRMVLATCYLAEVFEPYFGDGSRFGLRLEYAVEEEPLGTGGAIRFAADRLTCGPAQPVLVFNGDVLSGADLPRLLDRHRTAAADVTLLLTRVADPRAFGLVPTGPDGAVQAFLEKPRTPEEIVTDQINAGCYVFTRSVIDRIPAGVPVSVERETFPGLLADDARVFGVVDPSYWLDLGVPAAFVRASADLVRGVVTSAALPGPPGESLVLRDAVVDVAARPHGGTCVGPRAIVGASAEVEASVIMADAVIGPGAVVRRSVIGVGARIGAGAVLEDAVVGDYAQVAPDMRLGPGTRVEPGAPPPSNRRDDPAGARPWSTTTRLEAGPAGMPPAGPASSHTHSHPEGRRRFPAVPQFLLARRLS</sequence>
<proteinExistence type="inferred from homology"/>
<gene>
    <name evidence="5" type="ORF">GCM10022214_24340</name>
</gene>
<comment type="caution">
    <text evidence="5">The sequence shown here is derived from an EMBL/GenBank/DDBJ whole genome shotgun (WGS) entry which is preliminary data.</text>
</comment>
<dbReference type="RefSeq" id="WP_344945344.1">
    <property type="nucleotide sequence ID" value="NZ_BAAAZG010000014.1"/>
</dbReference>
<dbReference type="CDD" id="cd04181">
    <property type="entry name" value="NTP_transferase"/>
    <property type="match status" value="1"/>
</dbReference>
<dbReference type="Pfam" id="PF00483">
    <property type="entry name" value="NTP_transferase"/>
    <property type="match status" value="1"/>
</dbReference>
<dbReference type="SUPFAM" id="SSF53448">
    <property type="entry name" value="Nucleotide-diphospho-sugar transferases"/>
    <property type="match status" value="1"/>
</dbReference>
<dbReference type="Gene3D" id="2.160.10.10">
    <property type="entry name" value="Hexapeptide repeat proteins"/>
    <property type="match status" value="1"/>
</dbReference>
<feature type="region of interest" description="Disordered" evidence="2">
    <location>
        <begin position="334"/>
        <end position="398"/>
    </location>
</feature>
<accession>A0ABP7VJR6</accession>
<dbReference type="InterPro" id="IPR050486">
    <property type="entry name" value="Mannose-1P_guanyltransferase"/>
</dbReference>
<dbReference type="InterPro" id="IPR005835">
    <property type="entry name" value="NTP_transferase_dom"/>
</dbReference>
<dbReference type="InterPro" id="IPR056729">
    <property type="entry name" value="GMPPB_C"/>
</dbReference>
<dbReference type="Gene3D" id="3.90.550.10">
    <property type="entry name" value="Spore Coat Polysaccharide Biosynthesis Protein SpsA, Chain A"/>
    <property type="match status" value="1"/>
</dbReference>
<protein>
    <submittedName>
        <fullName evidence="5">NDP-sugar synthase</fullName>
    </submittedName>
</protein>
<keyword evidence="6" id="KW-1185">Reference proteome</keyword>
<reference evidence="6" key="1">
    <citation type="journal article" date="2019" name="Int. J. Syst. Evol. Microbiol.">
        <title>The Global Catalogue of Microorganisms (GCM) 10K type strain sequencing project: providing services to taxonomists for standard genome sequencing and annotation.</title>
        <authorList>
            <consortium name="The Broad Institute Genomics Platform"/>
            <consortium name="The Broad Institute Genome Sequencing Center for Infectious Disease"/>
            <person name="Wu L."/>
            <person name="Ma J."/>
        </authorList>
    </citation>
    <scope>NUCLEOTIDE SEQUENCE [LARGE SCALE GENOMIC DNA]</scope>
    <source>
        <strain evidence="6">JCM 16702</strain>
    </source>
</reference>
<name>A0ABP7VJR6_9ACTN</name>
<dbReference type="EMBL" id="BAAAZG010000014">
    <property type="protein sequence ID" value="GAA4068542.1"/>
    <property type="molecule type" value="Genomic_DNA"/>
</dbReference>
<feature type="domain" description="Mannose-1-phosphate guanyltransferase C-terminal" evidence="4">
    <location>
        <begin position="255"/>
        <end position="335"/>
    </location>
</feature>
<feature type="domain" description="Nucleotidyl transferase" evidence="3">
    <location>
        <begin position="4"/>
        <end position="237"/>
    </location>
</feature>
<dbReference type="PANTHER" id="PTHR22572">
    <property type="entry name" value="SUGAR-1-PHOSPHATE GUANYL TRANSFERASE"/>
    <property type="match status" value="1"/>
</dbReference>
<evidence type="ECO:0000256" key="2">
    <source>
        <dbReference type="SAM" id="MobiDB-lite"/>
    </source>
</evidence>
<evidence type="ECO:0000256" key="1">
    <source>
        <dbReference type="ARBA" id="ARBA00007274"/>
    </source>
</evidence>
<organism evidence="5 6">
    <name type="scientific">Actinomadura miaoliensis</name>
    <dbReference type="NCBI Taxonomy" id="430685"/>
    <lineage>
        <taxon>Bacteria</taxon>
        <taxon>Bacillati</taxon>
        <taxon>Actinomycetota</taxon>
        <taxon>Actinomycetes</taxon>
        <taxon>Streptosporangiales</taxon>
        <taxon>Thermomonosporaceae</taxon>
        <taxon>Actinomadura</taxon>
    </lineage>
</organism>
<evidence type="ECO:0000313" key="5">
    <source>
        <dbReference type="EMBL" id="GAA4068542.1"/>
    </source>
</evidence>
<comment type="similarity">
    <text evidence="1">Belongs to the transferase hexapeptide repeat family.</text>
</comment>
<dbReference type="Proteomes" id="UP001500683">
    <property type="component" value="Unassembled WGS sequence"/>
</dbReference>
<evidence type="ECO:0000259" key="4">
    <source>
        <dbReference type="Pfam" id="PF25087"/>
    </source>
</evidence>